<accession>A0A0W8FTR7</accession>
<protein>
    <recommendedName>
        <fullName evidence="2">Phasin domain-containing protein</fullName>
    </recommendedName>
</protein>
<organism evidence="1">
    <name type="scientific">hydrocarbon metagenome</name>
    <dbReference type="NCBI Taxonomy" id="938273"/>
    <lineage>
        <taxon>unclassified sequences</taxon>
        <taxon>metagenomes</taxon>
        <taxon>ecological metagenomes</taxon>
    </lineage>
</organism>
<evidence type="ECO:0008006" key="2">
    <source>
        <dbReference type="Google" id="ProtNLM"/>
    </source>
</evidence>
<reference evidence="1" key="1">
    <citation type="journal article" date="2015" name="Proc. Natl. Acad. Sci. U.S.A.">
        <title>Networks of energetic and metabolic interactions define dynamics in microbial communities.</title>
        <authorList>
            <person name="Embree M."/>
            <person name="Liu J.K."/>
            <person name="Al-Bassam M.M."/>
            <person name="Zengler K."/>
        </authorList>
    </citation>
    <scope>NUCLEOTIDE SEQUENCE</scope>
</reference>
<evidence type="ECO:0000313" key="1">
    <source>
        <dbReference type="EMBL" id="KUG24193.1"/>
    </source>
</evidence>
<proteinExistence type="predicted"/>
<sequence length="96" mass="11194">MENKKIAKQLIDFNKSAFESGYNSIFMLQEQTTRAVDNMLQQNPWLPAQTKSFINEWANIYKKVISDFKDAVDQNYSKMEEYIASEGEASKTKTRK</sequence>
<dbReference type="AlphaFoldDB" id="A0A0W8FTR7"/>
<dbReference type="EMBL" id="LNQE01000857">
    <property type="protein sequence ID" value="KUG24193.1"/>
    <property type="molecule type" value="Genomic_DNA"/>
</dbReference>
<name>A0A0W8FTR7_9ZZZZ</name>
<comment type="caution">
    <text evidence="1">The sequence shown here is derived from an EMBL/GenBank/DDBJ whole genome shotgun (WGS) entry which is preliminary data.</text>
</comment>
<gene>
    <name evidence="1" type="ORF">ASZ90_005989</name>
</gene>